<dbReference type="STRING" id="1219032.GCA_001515545_01453"/>
<sequence length="127" mass="13963">MKDAAVPTAAPEVSADPWWVVCLCAGWCGVCRDYRSGFDAVAQRWPDVRWEWLDVEDREDLVDDVDVETFPTLLIGQGARAFFLGPLLPQHAVLERLVASFIDGAPATPQLPPEATPLFQRVTAALA</sequence>
<dbReference type="CDD" id="cd02947">
    <property type="entry name" value="TRX_family"/>
    <property type="match status" value="1"/>
</dbReference>
<accession>A0A2A7UV58</accession>
<comment type="caution">
    <text evidence="2">The sequence shown here is derived from an EMBL/GenBank/DDBJ whole genome shotgun (WGS) entry which is preliminary data.</text>
</comment>
<reference evidence="3" key="1">
    <citation type="submission" date="2017-09" db="EMBL/GenBank/DDBJ databases">
        <title>FDA dAtabase for Regulatory Grade micrObial Sequences (FDA-ARGOS): Supporting development and validation of Infectious Disease Dx tests.</title>
        <authorList>
            <person name="Minogue T."/>
            <person name="Wolcott M."/>
            <person name="Wasieloski L."/>
            <person name="Aguilar W."/>
            <person name="Moore D."/>
            <person name="Tallon L."/>
            <person name="Sadzewicz L."/>
            <person name="Ott S."/>
            <person name="Zhao X."/>
            <person name="Nagaraj S."/>
            <person name="Vavikolanu K."/>
            <person name="Aluvathingal J."/>
            <person name="Nadendla S."/>
            <person name="Sichtig H."/>
        </authorList>
    </citation>
    <scope>NUCLEOTIDE SEQUENCE [LARGE SCALE GENOMIC DNA]</scope>
    <source>
        <strain evidence="3">FDAARGOS_394</strain>
    </source>
</reference>
<proteinExistence type="predicted"/>
<dbReference type="Proteomes" id="UP000220246">
    <property type="component" value="Unassembled WGS sequence"/>
</dbReference>
<dbReference type="GeneID" id="80801183"/>
<dbReference type="RefSeq" id="WP_098066113.1">
    <property type="nucleotide sequence ID" value="NZ_DAMCYT010000094.1"/>
</dbReference>
<evidence type="ECO:0000313" key="3">
    <source>
        <dbReference type="Proteomes" id="UP000220246"/>
    </source>
</evidence>
<evidence type="ECO:0000259" key="1">
    <source>
        <dbReference type="Pfam" id="PF00085"/>
    </source>
</evidence>
<protein>
    <submittedName>
        <fullName evidence="2">Thiol reductase thioredoxin</fullName>
    </submittedName>
</protein>
<dbReference type="InterPro" id="IPR013766">
    <property type="entry name" value="Thioredoxin_domain"/>
</dbReference>
<feature type="domain" description="Thioredoxin" evidence="1">
    <location>
        <begin position="15"/>
        <end position="77"/>
    </location>
</feature>
<dbReference type="InterPro" id="IPR036249">
    <property type="entry name" value="Thioredoxin-like_sf"/>
</dbReference>
<dbReference type="EMBL" id="PDEA01000001">
    <property type="protein sequence ID" value="PEH89086.1"/>
    <property type="molecule type" value="Genomic_DNA"/>
</dbReference>
<evidence type="ECO:0000313" key="2">
    <source>
        <dbReference type="EMBL" id="PEH89086.1"/>
    </source>
</evidence>
<name>A0A2A7UV58_COMTR</name>
<dbReference type="SUPFAM" id="SSF52833">
    <property type="entry name" value="Thioredoxin-like"/>
    <property type="match status" value="1"/>
</dbReference>
<dbReference type="Pfam" id="PF00085">
    <property type="entry name" value="Thioredoxin"/>
    <property type="match status" value="1"/>
</dbReference>
<dbReference type="Gene3D" id="3.40.30.10">
    <property type="entry name" value="Glutaredoxin"/>
    <property type="match status" value="1"/>
</dbReference>
<dbReference type="OrthoDB" id="8521206at2"/>
<keyword evidence="3" id="KW-1185">Reference proteome</keyword>
<dbReference type="AlphaFoldDB" id="A0A2A7UV58"/>
<gene>
    <name evidence="2" type="ORF">CRM82_11235</name>
</gene>
<organism evidence="2 3">
    <name type="scientific">Comamonas terrigena</name>
    <dbReference type="NCBI Taxonomy" id="32013"/>
    <lineage>
        <taxon>Bacteria</taxon>
        <taxon>Pseudomonadati</taxon>
        <taxon>Pseudomonadota</taxon>
        <taxon>Betaproteobacteria</taxon>
        <taxon>Burkholderiales</taxon>
        <taxon>Comamonadaceae</taxon>
        <taxon>Comamonas</taxon>
    </lineage>
</organism>